<dbReference type="Pfam" id="PF02943">
    <property type="entry name" value="FeThRed_B"/>
    <property type="match status" value="1"/>
</dbReference>
<dbReference type="InterPro" id="IPR002109">
    <property type="entry name" value="Glutaredoxin"/>
</dbReference>
<dbReference type="GO" id="GO:0046872">
    <property type="term" value="F:metal ion binding"/>
    <property type="evidence" value="ECO:0007669"/>
    <property type="project" value="UniProtKB-KW"/>
</dbReference>
<evidence type="ECO:0000256" key="8">
    <source>
        <dbReference type="ARBA" id="ARBA00023004"/>
    </source>
</evidence>
<evidence type="ECO:0000256" key="7">
    <source>
        <dbReference type="ARBA" id="ARBA00023002"/>
    </source>
</evidence>
<dbReference type="GO" id="GO:0016730">
    <property type="term" value="F:oxidoreductase activity, acting on iron-sulfur proteins as donors"/>
    <property type="evidence" value="ECO:0007669"/>
    <property type="project" value="InterPro"/>
</dbReference>
<keyword evidence="10" id="KW-1015">Disulfide bond</keyword>
<dbReference type="PROSITE" id="PS51354">
    <property type="entry name" value="GLUTAREDOXIN_2"/>
    <property type="match status" value="1"/>
</dbReference>
<comment type="catalytic activity">
    <reaction evidence="13">
        <text>[thioredoxin]-disulfide + 2 reduced [2Fe-2S]-[ferredoxin] + 2 H(+) = [thioredoxin]-dithiol + 2 oxidized [2Fe-2S]-[ferredoxin]</text>
        <dbReference type="Rhea" id="RHEA:42336"/>
        <dbReference type="Rhea" id="RHEA-COMP:10000"/>
        <dbReference type="Rhea" id="RHEA-COMP:10001"/>
        <dbReference type="Rhea" id="RHEA-COMP:10698"/>
        <dbReference type="Rhea" id="RHEA-COMP:10700"/>
        <dbReference type="ChEBI" id="CHEBI:15378"/>
        <dbReference type="ChEBI" id="CHEBI:29950"/>
        <dbReference type="ChEBI" id="CHEBI:33737"/>
        <dbReference type="ChEBI" id="CHEBI:33738"/>
        <dbReference type="ChEBI" id="CHEBI:50058"/>
        <dbReference type="EC" id="1.8.7.2"/>
    </reaction>
</comment>
<evidence type="ECO:0000256" key="13">
    <source>
        <dbReference type="ARBA" id="ARBA00048150"/>
    </source>
</evidence>
<proteinExistence type="inferred from homology"/>
<dbReference type="GO" id="GO:0051539">
    <property type="term" value="F:4 iron, 4 sulfur cluster binding"/>
    <property type="evidence" value="ECO:0007669"/>
    <property type="project" value="UniProtKB-KW"/>
</dbReference>
<evidence type="ECO:0000256" key="9">
    <source>
        <dbReference type="ARBA" id="ARBA00023014"/>
    </source>
</evidence>
<dbReference type="Pfam" id="PF00462">
    <property type="entry name" value="Glutaredoxin"/>
    <property type="match status" value="1"/>
</dbReference>
<reference evidence="15" key="1">
    <citation type="journal article" date="2022" name="Nat. Microbiol.">
        <title>Unique mobile elements and scalable gene flow at the prokaryote-eukaryote boundary revealed by circularized Asgard archaea genomes.</title>
        <authorList>
            <person name="Wu F."/>
            <person name="Speth D.R."/>
            <person name="Philosof A."/>
            <person name="Cremiere A."/>
            <person name="Narayanan A."/>
            <person name="Barco R.A."/>
            <person name="Connon S.A."/>
            <person name="Amend J.P."/>
            <person name="Antoshechkin I.A."/>
            <person name="Orphan V.J."/>
        </authorList>
    </citation>
    <scope>NUCLEOTIDE SEQUENCE</scope>
    <source>
        <strain evidence="15">PM71</strain>
    </source>
</reference>
<evidence type="ECO:0000256" key="3">
    <source>
        <dbReference type="ARBA" id="ARBA00007941"/>
    </source>
</evidence>
<gene>
    <name evidence="15" type="ORF">K9W45_00915</name>
</gene>
<dbReference type="PANTHER" id="PTHR35113:SF1">
    <property type="entry name" value="FERREDOXIN-THIOREDOXIN REDUCTASE CATALYTIC CHAIN, CHLOROPLASTIC"/>
    <property type="match status" value="1"/>
</dbReference>
<dbReference type="Gene3D" id="3.40.30.10">
    <property type="entry name" value="Glutaredoxin"/>
    <property type="match status" value="1"/>
</dbReference>
<evidence type="ECO:0000256" key="11">
    <source>
        <dbReference type="ARBA" id="ARBA00026011"/>
    </source>
</evidence>
<comment type="function">
    <text evidence="2">Catalytic subunit of the ferredoxin-thioredoxin reductase (FTR), which catalyzes the two-electron reduction of thioredoxins by the electrons provided by reduced ferredoxin.</text>
</comment>
<evidence type="ECO:0000256" key="10">
    <source>
        <dbReference type="ARBA" id="ARBA00023157"/>
    </source>
</evidence>
<protein>
    <recommendedName>
        <fullName evidence="4">ferredoxin:thioredoxin reductase</fullName>
        <ecNumber evidence="4">1.8.7.2</ecNumber>
    </recommendedName>
    <alternativeName>
        <fullName evidence="12">Ferredoxin-thioredoxin reductase subunit B</fullName>
    </alternativeName>
</protein>
<dbReference type="InterPro" id="IPR004209">
    <property type="entry name" value="FTR_bsu"/>
</dbReference>
<evidence type="ECO:0000256" key="12">
    <source>
        <dbReference type="ARBA" id="ARBA00030295"/>
    </source>
</evidence>
<keyword evidence="5" id="KW-0004">4Fe-4S</keyword>
<sequence length="231" mass="27822">MEKLNLKIAKKIKSLPNYNLELFEDSTTDFEVFLFAISTCQWCKKSKNWLKDNKISYYFIDIDLINYNEKKEIKKEIRHAFNLEFIAFPFVVIDGEKYEMGFNKKKWEKLFHGIGRSKKSKTFEEVKKYVQNIAKKKNWKLHPNNDGTLDMLIQGLKDNYNRIGYFNCPCRDTNENIQLDRDICCPCDYAEEDINEYGRCYCALFFKKDYDFTKNQEIEMIPERRPKDRYT</sequence>
<dbReference type="SUPFAM" id="SSF52833">
    <property type="entry name" value="Thioredoxin-like"/>
    <property type="match status" value="1"/>
</dbReference>
<dbReference type="InterPro" id="IPR036249">
    <property type="entry name" value="Thioredoxin-like_sf"/>
</dbReference>
<dbReference type="InterPro" id="IPR036644">
    <property type="entry name" value="FTR_bsu_sf"/>
</dbReference>
<comment type="similarity">
    <text evidence="3">Belongs to the ferredoxin thioredoxin reductase beta subunit family.</text>
</comment>
<evidence type="ECO:0000256" key="5">
    <source>
        <dbReference type="ARBA" id="ARBA00022485"/>
    </source>
</evidence>
<evidence type="ECO:0000256" key="6">
    <source>
        <dbReference type="ARBA" id="ARBA00022723"/>
    </source>
</evidence>
<accession>A0A9Y1FLI4</accession>
<evidence type="ECO:0000313" key="15">
    <source>
        <dbReference type="EMBL" id="UJG41036.1"/>
    </source>
</evidence>
<keyword evidence="8" id="KW-0408">Iron</keyword>
<comment type="cofactor">
    <cofactor evidence="1">
        <name>[4Fe-4S] cluster</name>
        <dbReference type="ChEBI" id="CHEBI:49883"/>
    </cofactor>
</comment>
<organism evidence="15">
    <name type="scientific">Candidatus Heimdallarchaeum aukensis</name>
    <dbReference type="NCBI Taxonomy" id="2876573"/>
    <lineage>
        <taxon>Archaea</taxon>
        <taxon>Promethearchaeati</taxon>
        <taxon>Candidatus Heimdallarchaeota</taxon>
        <taxon>Candidatus Heimdallarchaeia (ex Rinke et al. 2021) (nom. nud.)</taxon>
        <taxon>Candidatus Heimdallarchaeales</taxon>
        <taxon>Candidatus Heimdallarchaeaceae</taxon>
        <taxon>Candidatus Heimdallarchaeum</taxon>
    </lineage>
</organism>
<keyword evidence="6" id="KW-0479">Metal-binding</keyword>
<dbReference type="SUPFAM" id="SSF57662">
    <property type="entry name" value="Ferredoxin thioredoxin reductase (FTR), catalytic beta chain"/>
    <property type="match status" value="1"/>
</dbReference>
<dbReference type="PANTHER" id="PTHR35113">
    <property type="entry name" value="FERREDOXIN-THIOREDOXIN REDUCTASE CATALYTIC CHAIN, CHLOROPLASTIC"/>
    <property type="match status" value="1"/>
</dbReference>
<dbReference type="Proteomes" id="UP001201020">
    <property type="component" value="Chromosome"/>
</dbReference>
<evidence type="ECO:0000259" key="14">
    <source>
        <dbReference type="Pfam" id="PF00462"/>
    </source>
</evidence>
<evidence type="ECO:0000256" key="1">
    <source>
        <dbReference type="ARBA" id="ARBA00001966"/>
    </source>
</evidence>
<evidence type="ECO:0000256" key="4">
    <source>
        <dbReference type="ARBA" id="ARBA00012358"/>
    </source>
</evidence>
<dbReference type="EC" id="1.8.7.2" evidence="4"/>
<dbReference type="EMBL" id="CP084166">
    <property type="protein sequence ID" value="UJG41036.1"/>
    <property type="molecule type" value="Genomic_DNA"/>
</dbReference>
<feature type="domain" description="Glutaredoxin" evidence="14">
    <location>
        <begin position="32"/>
        <end position="96"/>
    </location>
</feature>
<keyword evidence="9" id="KW-0411">Iron-sulfur</keyword>
<evidence type="ECO:0000256" key="2">
    <source>
        <dbReference type="ARBA" id="ARBA00003945"/>
    </source>
</evidence>
<dbReference type="Gene3D" id="3.90.460.10">
    <property type="entry name" value="Ferredoxin thioredoxin reductase catalytic beta subunit"/>
    <property type="match status" value="1"/>
</dbReference>
<keyword evidence="7" id="KW-0560">Oxidoreductase</keyword>
<comment type="subunit">
    <text evidence="11">Heterodimer of subunit A (variable subunit) and subunit B (catalytic subunit). Heterodimeric FTR forms a complex with ferredoxin and thioredoxin.</text>
</comment>
<dbReference type="AlphaFoldDB" id="A0A9Y1FLI4"/>
<name>A0A9Y1FLI4_9ARCH</name>